<dbReference type="EMBL" id="AP023367">
    <property type="protein sequence ID" value="BCJ92762.1"/>
    <property type="molecule type" value="Genomic_DNA"/>
</dbReference>
<evidence type="ECO:0000256" key="5">
    <source>
        <dbReference type="ARBA" id="ARBA00023136"/>
    </source>
</evidence>
<organism evidence="6 7">
    <name type="scientific">Anaerocolumna cellulosilytica</name>
    <dbReference type="NCBI Taxonomy" id="433286"/>
    <lineage>
        <taxon>Bacteria</taxon>
        <taxon>Bacillati</taxon>
        <taxon>Bacillota</taxon>
        <taxon>Clostridia</taxon>
        <taxon>Lachnospirales</taxon>
        <taxon>Lachnospiraceae</taxon>
        <taxon>Anaerocolumna</taxon>
    </lineage>
</organism>
<keyword evidence="5" id="KW-0472">Membrane</keyword>
<dbReference type="PANTHER" id="PTHR30086:SF20">
    <property type="entry name" value="ARGININE EXPORTER PROTEIN ARGO-RELATED"/>
    <property type="match status" value="1"/>
</dbReference>
<keyword evidence="7" id="KW-1185">Reference proteome</keyword>
<keyword evidence="4" id="KW-1133">Transmembrane helix</keyword>
<dbReference type="Proteomes" id="UP000515561">
    <property type="component" value="Chromosome"/>
</dbReference>
<dbReference type="GO" id="GO:0005886">
    <property type="term" value="C:plasma membrane"/>
    <property type="evidence" value="ECO:0007669"/>
    <property type="project" value="UniProtKB-SubCell"/>
</dbReference>
<evidence type="ECO:0000313" key="6">
    <source>
        <dbReference type="EMBL" id="BCJ92762.1"/>
    </source>
</evidence>
<dbReference type="RefSeq" id="WP_243167947.1">
    <property type="nucleotide sequence ID" value="NZ_AP023367.1"/>
</dbReference>
<dbReference type="InterPro" id="IPR001123">
    <property type="entry name" value="LeuE-type"/>
</dbReference>
<comment type="subcellular location">
    <subcellularLocation>
        <location evidence="1">Cell membrane</location>
        <topology evidence="1">Multi-pass membrane protein</topology>
    </subcellularLocation>
</comment>
<keyword evidence="2" id="KW-1003">Cell membrane</keyword>
<reference evidence="6 7" key="1">
    <citation type="journal article" date="2016" name="Int. J. Syst. Evol. Microbiol.">
        <title>Descriptions of Anaerotaenia torta gen. nov., sp. nov. and Anaerocolumna cellulosilytica gen. nov., sp. nov. isolated from a methanogenic reactor of cattle waste.</title>
        <authorList>
            <person name="Uek A."/>
            <person name="Ohtaki Y."/>
            <person name="Kaku N."/>
            <person name="Ueki K."/>
        </authorList>
    </citation>
    <scope>NUCLEOTIDE SEQUENCE [LARGE SCALE GENOMIC DNA]</scope>
    <source>
        <strain evidence="6 7">SN021</strain>
    </source>
</reference>
<protein>
    <submittedName>
        <fullName evidence="6">Amino acid transporter</fullName>
    </submittedName>
</protein>
<evidence type="ECO:0000313" key="7">
    <source>
        <dbReference type="Proteomes" id="UP000515561"/>
    </source>
</evidence>
<accession>A0A6S6QZQ2</accession>
<dbReference type="AlphaFoldDB" id="A0A6S6QZQ2"/>
<gene>
    <name evidence="6" type="ORF">acsn021_03310</name>
</gene>
<dbReference type="KEGG" id="acel:acsn021_03310"/>
<evidence type="ECO:0000256" key="3">
    <source>
        <dbReference type="ARBA" id="ARBA00022692"/>
    </source>
</evidence>
<evidence type="ECO:0000256" key="2">
    <source>
        <dbReference type="ARBA" id="ARBA00022475"/>
    </source>
</evidence>
<evidence type="ECO:0000256" key="4">
    <source>
        <dbReference type="ARBA" id="ARBA00022989"/>
    </source>
</evidence>
<dbReference type="PANTHER" id="PTHR30086">
    <property type="entry name" value="ARGININE EXPORTER PROTEIN ARGO"/>
    <property type="match status" value="1"/>
</dbReference>
<keyword evidence="3" id="KW-0812">Transmembrane</keyword>
<dbReference type="Pfam" id="PF01810">
    <property type="entry name" value="LysE"/>
    <property type="match status" value="1"/>
</dbReference>
<dbReference type="GO" id="GO:0015171">
    <property type="term" value="F:amino acid transmembrane transporter activity"/>
    <property type="evidence" value="ECO:0007669"/>
    <property type="project" value="TreeGrafter"/>
</dbReference>
<sequence>MNQTKIQMFCKGFCFGMLLQIAVGPICFFILQTAANSGFLIALTGVLGVTLVDGLYILAAILGLGTFLDKYPKAKKLLQYSGALVLIVFGLSAILGSFHIRLLPSLTLVNSAKYTNVFINTLLLTLSNPLTILFWAGVFSAKIAEGQMKKQDFYAYGMGALGSTMFFLSITAALGSLMHTYIDTVITNGLNILIGIALLYFGIRTAFRKL</sequence>
<proteinExistence type="predicted"/>
<evidence type="ECO:0000256" key="1">
    <source>
        <dbReference type="ARBA" id="ARBA00004651"/>
    </source>
</evidence>
<name>A0A6S6QZQ2_9FIRM</name>